<dbReference type="GO" id="GO:0003906">
    <property type="term" value="F:DNA-(apurinic or apyrimidinic site) endonuclease activity"/>
    <property type="evidence" value="ECO:0007669"/>
    <property type="project" value="TreeGrafter"/>
</dbReference>
<feature type="site" description="Transition state stabilizer" evidence="7">
    <location>
        <position position="150"/>
    </location>
</feature>
<comment type="cofactor">
    <cofactor evidence="6">
        <name>Mg(2+)</name>
        <dbReference type="ChEBI" id="CHEBI:18420"/>
    </cofactor>
    <cofactor evidence="6">
        <name>Mn(2+)</name>
        <dbReference type="ChEBI" id="CHEBI:29035"/>
    </cofactor>
    <text evidence="6">Probably binds two magnesium or manganese ions per subunit.</text>
</comment>
<evidence type="ECO:0000256" key="6">
    <source>
        <dbReference type="PIRSR" id="PIRSR604808-2"/>
    </source>
</evidence>
<dbReference type="GO" id="GO:0005634">
    <property type="term" value="C:nucleus"/>
    <property type="evidence" value="ECO:0007669"/>
    <property type="project" value="TreeGrafter"/>
</dbReference>
<dbReference type="EMBL" id="KV425588">
    <property type="protein sequence ID" value="KZT23102.1"/>
    <property type="molecule type" value="Genomic_DNA"/>
</dbReference>
<dbReference type="SUPFAM" id="SSF56219">
    <property type="entry name" value="DNase I-like"/>
    <property type="match status" value="1"/>
</dbReference>
<keyword evidence="3" id="KW-0378">Hydrolase</keyword>
<feature type="site" description="Interaction with DNA substrate" evidence="7">
    <location>
        <position position="234"/>
    </location>
</feature>
<dbReference type="PANTHER" id="PTHR22748">
    <property type="entry name" value="AP ENDONUCLEASE"/>
    <property type="match status" value="1"/>
</dbReference>
<evidence type="ECO:0000256" key="5">
    <source>
        <dbReference type="PIRSR" id="PIRSR604808-1"/>
    </source>
</evidence>
<organism evidence="9 10">
    <name type="scientific">Neolentinus lepideus HHB14362 ss-1</name>
    <dbReference type="NCBI Taxonomy" id="1314782"/>
    <lineage>
        <taxon>Eukaryota</taxon>
        <taxon>Fungi</taxon>
        <taxon>Dikarya</taxon>
        <taxon>Basidiomycota</taxon>
        <taxon>Agaricomycotina</taxon>
        <taxon>Agaricomycetes</taxon>
        <taxon>Gloeophyllales</taxon>
        <taxon>Gloeophyllaceae</taxon>
        <taxon>Neolentinus</taxon>
    </lineage>
</organism>
<feature type="site" description="Important for catalytic activity" evidence="7">
    <location>
        <position position="208"/>
    </location>
</feature>
<gene>
    <name evidence="9" type="ORF">NEOLEDRAFT_1070051</name>
</gene>
<keyword evidence="4 6" id="KW-0460">Magnesium</keyword>
<dbReference type="InterPro" id="IPR004808">
    <property type="entry name" value="AP_endonuc_1"/>
</dbReference>
<accession>A0A165QZG8</accession>
<dbReference type="Proteomes" id="UP000076761">
    <property type="component" value="Unassembled WGS sequence"/>
</dbReference>
<feature type="binding site" evidence="6">
    <location>
        <position position="234"/>
    </location>
    <ligand>
        <name>Mg(2+)</name>
        <dbReference type="ChEBI" id="CHEBI:18420"/>
        <label>1</label>
    </ligand>
</feature>
<feature type="binding site" evidence="6">
    <location>
        <position position="148"/>
    </location>
    <ligand>
        <name>Mg(2+)</name>
        <dbReference type="ChEBI" id="CHEBI:18420"/>
        <label>1</label>
    </ligand>
</feature>
<feature type="non-terminal residue" evidence="9">
    <location>
        <position position="430"/>
    </location>
</feature>
<dbReference type="GO" id="GO:0008311">
    <property type="term" value="F:double-stranded DNA 3'-5' DNA exonuclease activity"/>
    <property type="evidence" value="ECO:0007669"/>
    <property type="project" value="TreeGrafter"/>
</dbReference>
<dbReference type="GO" id="GO:0046872">
    <property type="term" value="F:metal ion binding"/>
    <property type="evidence" value="ECO:0007669"/>
    <property type="project" value="UniProtKB-KW"/>
</dbReference>
<dbReference type="PANTHER" id="PTHR22748:SF26">
    <property type="entry name" value="ENDONUCLEASE_EXONUCLEASE_PHOSPHATASE DOMAIN-CONTAINING PROTEIN"/>
    <property type="match status" value="1"/>
</dbReference>
<dbReference type="AlphaFoldDB" id="A0A165QZG8"/>
<dbReference type="OrthoDB" id="3264871at2759"/>
<evidence type="ECO:0000256" key="1">
    <source>
        <dbReference type="ARBA" id="ARBA00007092"/>
    </source>
</evidence>
<evidence type="ECO:0000256" key="7">
    <source>
        <dbReference type="PIRSR" id="PIRSR604808-3"/>
    </source>
</evidence>
<evidence type="ECO:0000256" key="3">
    <source>
        <dbReference type="ARBA" id="ARBA00022801"/>
    </source>
</evidence>
<evidence type="ECO:0000256" key="2">
    <source>
        <dbReference type="ARBA" id="ARBA00022723"/>
    </source>
</evidence>
<keyword evidence="10" id="KW-1185">Reference proteome</keyword>
<dbReference type="GO" id="GO:0006284">
    <property type="term" value="P:base-excision repair"/>
    <property type="evidence" value="ECO:0007669"/>
    <property type="project" value="TreeGrafter"/>
</dbReference>
<reference evidence="9 10" key="1">
    <citation type="journal article" date="2016" name="Mol. Biol. Evol.">
        <title>Comparative Genomics of Early-Diverging Mushroom-Forming Fungi Provides Insights into the Origins of Lignocellulose Decay Capabilities.</title>
        <authorList>
            <person name="Nagy L.G."/>
            <person name="Riley R."/>
            <person name="Tritt A."/>
            <person name="Adam C."/>
            <person name="Daum C."/>
            <person name="Floudas D."/>
            <person name="Sun H."/>
            <person name="Yadav J.S."/>
            <person name="Pangilinan J."/>
            <person name="Larsson K.H."/>
            <person name="Matsuura K."/>
            <person name="Barry K."/>
            <person name="Labutti K."/>
            <person name="Kuo R."/>
            <person name="Ohm R.A."/>
            <person name="Bhattacharya S.S."/>
            <person name="Shirouzu T."/>
            <person name="Yoshinaga Y."/>
            <person name="Martin F.M."/>
            <person name="Grigoriev I.V."/>
            <person name="Hibbett D.S."/>
        </authorList>
    </citation>
    <scope>NUCLEOTIDE SEQUENCE [LARGE SCALE GENOMIC DNA]</scope>
    <source>
        <strain evidence="9 10">HHB14362 ss-1</strain>
    </source>
</reference>
<feature type="active site" evidence="5">
    <location>
        <position position="115"/>
    </location>
</feature>
<evidence type="ECO:0000313" key="10">
    <source>
        <dbReference type="Proteomes" id="UP000076761"/>
    </source>
</evidence>
<evidence type="ECO:0000259" key="8">
    <source>
        <dbReference type="Pfam" id="PF03372"/>
    </source>
</evidence>
<proteinExistence type="inferred from homology"/>
<dbReference type="InterPro" id="IPR005135">
    <property type="entry name" value="Endo/exonuclease/phosphatase"/>
</dbReference>
<name>A0A165QZG8_9AGAM</name>
<feature type="binding site" evidence="6">
    <location>
        <position position="150"/>
    </location>
    <ligand>
        <name>Mg(2+)</name>
        <dbReference type="ChEBI" id="CHEBI:18420"/>
        <label>1</label>
    </ligand>
</feature>
<keyword evidence="2 6" id="KW-0479">Metal-binding</keyword>
<feature type="binding site" evidence="6">
    <location>
        <position position="233"/>
    </location>
    <ligand>
        <name>Mg(2+)</name>
        <dbReference type="ChEBI" id="CHEBI:18420"/>
        <label>1</label>
    </ligand>
</feature>
<dbReference type="InParanoid" id="A0A165QZG8"/>
<dbReference type="STRING" id="1314782.A0A165QZG8"/>
<feature type="active site" description="Proton acceptor" evidence="5">
    <location>
        <position position="234"/>
    </location>
</feature>
<dbReference type="Pfam" id="PF03372">
    <property type="entry name" value="Exo_endo_phos"/>
    <property type="match status" value="1"/>
</dbReference>
<dbReference type="Gene3D" id="3.60.10.10">
    <property type="entry name" value="Endonuclease/exonuclease/phosphatase"/>
    <property type="match status" value="1"/>
</dbReference>
<keyword evidence="6" id="KW-0464">Manganese</keyword>
<dbReference type="InterPro" id="IPR036691">
    <property type="entry name" value="Endo/exonu/phosph_ase_sf"/>
</dbReference>
<sequence length="430" mass="48975">MNGRHSQQLGHSPISKWGSIHSLMRDQCLSILAIQETHLNNEYSDNIQELYSKHLHVLNSPDPDRPTASAGVAFVINREIANINDLEFTEVIPGCAVLLSTKWHKSKRFSILNVYAPNEYTQHPDFWAKISTYWETHALPKPDFMMGDFNIVEDPIDRSPPHADPAPATNALRDVRLALNVIDGWRADHDTERVFTYHNSSARMSRIDRVYTKRSHLPNIRDWTISSSVVPSDHRLTTLRFSPLDAPHIGAGRWTWPLGLINDNNLIEKVTATGIELQNSLSLINRTDVDNAQCLWQTYKTTITDIAKRHAKESLAKITSRIHALQKDLSCTQNDPNLDTSENLRTHATLLESEIDHLHKKRFARAQIHGQARWVAKGETPSKYLSRVLSVKTPRDLIHTLEIPESNPRAFASRSDKMAEIARNYHESLQ</sequence>
<feature type="domain" description="Endonuclease/exonuclease/phosphatase" evidence="8">
    <location>
        <begin position="31"/>
        <end position="234"/>
    </location>
</feature>
<feature type="active site" description="Proton donor/acceptor" evidence="5">
    <location>
        <position position="148"/>
    </location>
</feature>
<dbReference type="GO" id="GO:0008081">
    <property type="term" value="F:phosphoric diester hydrolase activity"/>
    <property type="evidence" value="ECO:0007669"/>
    <property type="project" value="TreeGrafter"/>
</dbReference>
<comment type="similarity">
    <text evidence="1">Belongs to the DNA repair enzymes AP/ExoA family.</text>
</comment>
<protein>
    <submittedName>
        <fullName evidence="9">DNase I-like protein</fullName>
    </submittedName>
</protein>
<evidence type="ECO:0000256" key="4">
    <source>
        <dbReference type="ARBA" id="ARBA00022842"/>
    </source>
</evidence>
<evidence type="ECO:0000313" key="9">
    <source>
        <dbReference type="EMBL" id="KZT23102.1"/>
    </source>
</evidence>